<dbReference type="Pfam" id="PF04397">
    <property type="entry name" value="LytTR"/>
    <property type="match status" value="1"/>
</dbReference>
<dbReference type="Gene3D" id="3.40.50.2300">
    <property type="match status" value="1"/>
</dbReference>
<dbReference type="InterPro" id="IPR011006">
    <property type="entry name" value="CheY-like_superfamily"/>
</dbReference>
<reference evidence="4 5" key="1">
    <citation type="submission" date="2019-05" db="EMBL/GenBank/DDBJ databases">
        <title>The metagenome of a microbial culture collection derived from dairy environment covers the genomic content of the human microbiome.</title>
        <authorList>
            <person name="Roder T."/>
            <person name="Wuthrich D."/>
            <person name="Sattari Z."/>
            <person name="Von Ah U."/>
            <person name="Bar C."/>
            <person name="Ronchi F."/>
            <person name="Macpherson A.J."/>
            <person name="Ganal-Vonarburg S.C."/>
            <person name="Bruggmann R."/>
            <person name="Vergeres G."/>
        </authorList>
    </citation>
    <scope>NUCLEOTIDE SEQUENCE [LARGE SCALE GENOMIC DNA]</scope>
    <source>
        <strain evidence="4 5">FAM 24227</strain>
    </source>
</reference>
<name>A0A5R9EJG7_9LACT</name>
<sequence>MVEILICDDQEFITECLSKYILDQIIIKNLNVTVKSFLTGESLIEYLQYAQPKKRIILLDIEMIPMDGLSVAKYIRNALNDYTTEIIFVTGTNGYERDLFEVRPSGFISKPINFDALYNTLTRVYNLLNSEHVYFQYSQHGIKKSIRLDDILYFESMNRKIKLVSTNHTDSFYEKMTTLNNRLVDYPHFVSCHRSFTINVNKIIRREGSRLIMTDDKSIPISNNKKDLVEKALLQFI</sequence>
<dbReference type="EMBL" id="VBSP01000004">
    <property type="protein sequence ID" value="TLQ49091.1"/>
    <property type="molecule type" value="Genomic_DNA"/>
</dbReference>
<evidence type="ECO:0000259" key="3">
    <source>
        <dbReference type="PROSITE" id="PS50930"/>
    </source>
</evidence>
<dbReference type="PANTHER" id="PTHR37299:SF1">
    <property type="entry name" value="STAGE 0 SPORULATION PROTEIN A HOMOLOG"/>
    <property type="match status" value="1"/>
</dbReference>
<dbReference type="InterPro" id="IPR046947">
    <property type="entry name" value="LytR-like"/>
</dbReference>
<dbReference type="PANTHER" id="PTHR37299">
    <property type="entry name" value="TRANSCRIPTIONAL REGULATOR-RELATED"/>
    <property type="match status" value="1"/>
</dbReference>
<protein>
    <submittedName>
        <fullName evidence="4">Response regulator transcription factor</fullName>
    </submittedName>
</protein>
<dbReference type="Pfam" id="PF00072">
    <property type="entry name" value="Response_reg"/>
    <property type="match status" value="1"/>
</dbReference>
<dbReference type="PROSITE" id="PS50110">
    <property type="entry name" value="RESPONSE_REGULATORY"/>
    <property type="match status" value="1"/>
</dbReference>
<dbReference type="GO" id="GO:0003677">
    <property type="term" value="F:DNA binding"/>
    <property type="evidence" value="ECO:0007669"/>
    <property type="project" value="InterPro"/>
</dbReference>
<evidence type="ECO:0000256" key="1">
    <source>
        <dbReference type="PROSITE-ProRule" id="PRU00169"/>
    </source>
</evidence>
<dbReference type="AlphaFoldDB" id="A0A5R9EJG7"/>
<dbReference type="InterPro" id="IPR007492">
    <property type="entry name" value="LytTR_DNA-bd_dom"/>
</dbReference>
<dbReference type="PROSITE" id="PS50930">
    <property type="entry name" value="HTH_LYTTR"/>
    <property type="match status" value="1"/>
</dbReference>
<dbReference type="GO" id="GO:0000156">
    <property type="term" value="F:phosphorelay response regulator activity"/>
    <property type="evidence" value="ECO:0007669"/>
    <property type="project" value="InterPro"/>
</dbReference>
<dbReference type="OrthoDB" id="9809318at2"/>
<evidence type="ECO:0000259" key="2">
    <source>
        <dbReference type="PROSITE" id="PS50110"/>
    </source>
</evidence>
<accession>A0A5R9EJG7</accession>
<feature type="domain" description="Response regulatory" evidence="2">
    <location>
        <begin position="3"/>
        <end position="125"/>
    </location>
</feature>
<dbReference type="Proteomes" id="UP000306420">
    <property type="component" value="Unassembled WGS sequence"/>
</dbReference>
<dbReference type="RefSeq" id="WP_138403801.1">
    <property type="nucleotide sequence ID" value="NZ_VBSP01000004.1"/>
</dbReference>
<dbReference type="SMART" id="SM00850">
    <property type="entry name" value="LytTR"/>
    <property type="match status" value="1"/>
</dbReference>
<feature type="domain" description="HTH LytTR-type" evidence="3">
    <location>
        <begin position="145"/>
        <end position="235"/>
    </location>
</feature>
<dbReference type="SUPFAM" id="SSF52172">
    <property type="entry name" value="CheY-like"/>
    <property type="match status" value="1"/>
</dbReference>
<dbReference type="InterPro" id="IPR001789">
    <property type="entry name" value="Sig_transdc_resp-reg_receiver"/>
</dbReference>
<dbReference type="CDD" id="cd00156">
    <property type="entry name" value="REC"/>
    <property type="match status" value="1"/>
</dbReference>
<organism evidence="4 5">
    <name type="scientific">Ruoffia tabacinasalis</name>
    <dbReference type="NCBI Taxonomy" id="87458"/>
    <lineage>
        <taxon>Bacteria</taxon>
        <taxon>Bacillati</taxon>
        <taxon>Bacillota</taxon>
        <taxon>Bacilli</taxon>
        <taxon>Lactobacillales</taxon>
        <taxon>Aerococcaceae</taxon>
        <taxon>Ruoffia</taxon>
    </lineage>
</organism>
<dbReference type="Gene3D" id="2.40.50.1020">
    <property type="entry name" value="LytTr DNA-binding domain"/>
    <property type="match status" value="1"/>
</dbReference>
<dbReference type="SMART" id="SM00448">
    <property type="entry name" value="REC"/>
    <property type="match status" value="1"/>
</dbReference>
<evidence type="ECO:0000313" key="4">
    <source>
        <dbReference type="EMBL" id="TLQ49091.1"/>
    </source>
</evidence>
<gene>
    <name evidence="4" type="ORF">FEZ33_02415</name>
</gene>
<feature type="modified residue" description="4-aspartylphosphate" evidence="1">
    <location>
        <position position="60"/>
    </location>
</feature>
<proteinExistence type="predicted"/>
<evidence type="ECO:0000313" key="5">
    <source>
        <dbReference type="Proteomes" id="UP000306420"/>
    </source>
</evidence>
<comment type="caution">
    <text evidence="4">The sequence shown here is derived from an EMBL/GenBank/DDBJ whole genome shotgun (WGS) entry which is preliminary data.</text>
</comment>
<keyword evidence="1" id="KW-0597">Phosphoprotein</keyword>